<evidence type="ECO:0000256" key="1">
    <source>
        <dbReference type="SAM" id="MobiDB-lite"/>
    </source>
</evidence>
<proteinExistence type="predicted"/>
<feature type="region of interest" description="Disordered" evidence="1">
    <location>
        <begin position="1"/>
        <end position="38"/>
    </location>
</feature>
<keyword evidence="3" id="KW-1185">Reference proteome</keyword>
<organism evidence="2 3">
    <name type="scientific">Streptomyces thermocarboxydovorans</name>
    <dbReference type="NCBI Taxonomy" id="59298"/>
    <lineage>
        <taxon>Bacteria</taxon>
        <taxon>Bacillati</taxon>
        <taxon>Actinomycetota</taxon>
        <taxon>Actinomycetes</taxon>
        <taxon>Kitasatosporales</taxon>
        <taxon>Streptomycetaceae</taxon>
        <taxon>Streptomyces</taxon>
    </lineage>
</organism>
<evidence type="ECO:0000313" key="2">
    <source>
        <dbReference type="EMBL" id="GAA0629555.1"/>
    </source>
</evidence>
<name>A0ABN1H5M5_9ACTN</name>
<dbReference type="Proteomes" id="UP001500724">
    <property type="component" value="Unassembled WGS sequence"/>
</dbReference>
<accession>A0ABN1H5M5</accession>
<dbReference type="EMBL" id="BAAAGU010000001">
    <property type="protein sequence ID" value="GAA0629555.1"/>
    <property type="molecule type" value="Genomic_DNA"/>
</dbReference>
<evidence type="ECO:0000313" key="3">
    <source>
        <dbReference type="Proteomes" id="UP001500724"/>
    </source>
</evidence>
<feature type="compositionally biased region" description="Low complexity" evidence="1">
    <location>
        <begin position="82"/>
        <end position="92"/>
    </location>
</feature>
<gene>
    <name evidence="2" type="ORF">GCM10009535_01100</name>
</gene>
<sequence>MATRSLQGNGGFRRVRWARDARPPAGCDRPAPALRHFTRGRPVTATVQAPAATRFRCPAGSADQPRPMGTGPAADTDRPRRGAAYPRASAPRRTPPPCAASLPTYR</sequence>
<reference evidence="2 3" key="1">
    <citation type="journal article" date="2019" name="Int. J. Syst. Evol. Microbiol.">
        <title>The Global Catalogue of Microorganisms (GCM) 10K type strain sequencing project: providing services to taxonomists for standard genome sequencing and annotation.</title>
        <authorList>
            <consortium name="The Broad Institute Genomics Platform"/>
            <consortium name="The Broad Institute Genome Sequencing Center for Infectious Disease"/>
            <person name="Wu L."/>
            <person name="Ma J."/>
        </authorList>
    </citation>
    <scope>NUCLEOTIDE SEQUENCE [LARGE SCALE GENOMIC DNA]</scope>
    <source>
        <strain evidence="2 3">JCM 10367</strain>
    </source>
</reference>
<feature type="region of interest" description="Disordered" evidence="1">
    <location>
        <begin position="56"/>
        <end position="106"/>
    </location>
</feature>
<protein>
    <submittedName>
        <fullName evidence="2">Uncharacterized protein</fullName>
    </submittedName>
</protein>
<comment type="caution">
    <text evidence="2">The sequence shown here is derived from an EMBL/GenBank/DDBJ whole genome shotgun (WGS) entry which is preliminary data.</text>
</comment>